<dbReference type="AlphaFoldDB" id="A0A3P1XW41"/>
<protein>
    <submittedName>
        <fullName evidence="1">Uncharacterized protein</fullName>
    </submittedName>
</protein>
<dbReference type="Proteomes" id="UP000278609">
    <property type="component" value="Unassembled WGS sequence"/>
</dbReference>
<evidence type="ECO:0000313" key="2">
    <source>
        <dbReference type="Proteomes" id="UP000278609"/>
    </source>
</evidence>
<name>A0A3P1XW41_TANFO</name>
<sequence length="156" mass="17588">MLEKDSFFSTQVSLVSPGVRGDVPALRGNFHQTSGEGTELPLDRQKVSLRSTKLRSEGTEDRWKATERRLASPEIARVSPDVFWHPAGVLLLSTGVASRRTNLRGIVTQRLHDSTRGRGKRRVRLKIFLLNNVDWGRGIKVGRCSFFASDECVRRE</sequence>
<accession>A0A3P1XW41</accession>
<dbReference type="EMBL" id="RQYS01000002">
    <property type="protein sequence ID" value="RRD63052.1"/>
    <property type="molecule type" value="Genomic_DNA"/>
</dbReference>
<dbReference type="RefSeq" id="WP_124750378.1">
    <property type="nucleotide sequence ID" value="NZ_RQYS01000002.1"/>
</dbReference>
<proteinExistence type="predicted"/>
<organism evidence="1 2">
    <name type="scientific">Tannerella forsythia</name>
    <name type="common">Bacteroides forsythus</name>
    <dbReference type="NCBI Taxonomy" id="28112"/>
    <lineage>
        <taxon>Bacteria</taxon>
        <taxon>Pseudomonadati</taxon>
        <taxon>Bacteroidota</taxon>
        <taxon>Bacteroidia</taxon>
        <taxon>Bacteroidales</taxon>
        <taxon>Tannerellaceae</taxon>
        <taxon>Tannerella</taxon>
    </lineage>
</organism>
<evidence type="ECO:0000313" key="1">
    <source>
        <dbReference type="EMBL" id="RRD63052.1"/>
    </source>
</evidence>
<reference evidence="1 2" key="1">
    <citation type="submission" date="2018-11" db="EMBL/GenBank/DDBJ databases">
        <title>Genomes From Bacteria Associated with the Canine Oral Cavity: a Test Case for Automated Genome-Based Taxonomic Assignment.</title>
        <authorList>
            <person name="Coil D.A."/>
            <person name="Jospin G."/>
            <person name="Darling A.E."/>
            <person name="Wallis C."/>
            <person name="Davis I.J."/>
            <person name="Harris S."/>
            <person name="Eisen J.A."/>
            <person name="Holcombe L.J."/>
            <person name="O'Flynn C."/>
        </authorList>
    </citation>
    <scope>NUCLEOTIDE SEQUENCE [LARGE SCALE GENOMIC DNA]</scope>
    <source>
        <strain evidence="1 2">OH2617_COT-023</strain>
    </source>
</reference>
<gene>
    <name evidence="1" type="ORF">EII40_00810</name>
</gene>
<comment type="caution">
    <text evidence="1">The sequence shown here is derived from an EMBL/GenBank/DDBJ whole genome shotgun (WGS) entry which is preliminary data.</text>
</comment>